<evidence type="ECO:0000313" key="12">
    <source>
        <dbReference type="EMBL" id="KAL2273727.1"/>
    </source>
</evidence>
<evidence type="ECO:0000256" key="5">
    <source>
        <dbReference type="ARBA" id="ARBA00019973"/>
    </source>
</evidence>
<evidence type="ECO:0000259" key="11">
    <source>
        <dbReference type="PROSITE" id="PS50011"/>
    </source>
</evidence>
<dbReference type="SUPFAM" id="SSF56112">
    <property type="entry name" value="Protein kinase-like (PK-like)"/>
    <property type="match status" value="1"/>
</dbReference>
<dbReference type="PROSITE" id="PS50011">
    <property type="entry name" value="PROTEIN_KINASE_DOM"/>
    <property type="match status" value="1"/>
</dbReference>
<evidence type="ECO:0000256" key="3">
    <source>
        <dbReference type="ARBA" id="ARBA00012513"/>
    </source>
</evidence>
<evidence type="ECO:0000313" key="13">
    <source>
        <dbReference type="Proteomes" id="UP001600888"/>
    </source>
</evidence>
<comment type="function">
    <text evidence="1">Component of the EKC/KEOPS complex that is required for the formation of a threonylcarbamoyl group on adenosine at position 37 (t(6)A37) in tRNAs that read codons beginning with adenine. The complex is probably involved in the transfer of the threonylcarbamoyl moiety of threonylcarbamoyl-AMP (TC-AMP) to the N6 group of A37. BUD32 has ATPase activity in the context of the EKC/KEOPS complex and likely plays a supporting role to the catalytic subunit KAE1. The EKC/KEOPS complex also promotes both telomere uncapping and telomere elongation. The complex is required for efficient recruitment of transcriptional coactivators.</text>
</comment>
<name>A0ABR4DTN0_9PEZI</name>
<gene>
    <name evidence="12" type="ORF">FJTKL_04121</name>
</gene>
<reference evidence="12 13" key="1">
    <citation type="submission" date="2024-03" db="EMBL/GenBank/DDBJ databases">
        <title>A high-quality draft genome sequence of Diaporthe vaccinii, a causative agent of upright dieback and viscid rot disease in cranberry plants.</title>
        <authorList>
            <person name="Sarrasin M."/>
            <person name="Lang B.F."/>
            <person name="Burger G."/>
        </authorList>
    </citation>
    <scope>NUCLEOTIDE SEQUENCE [LARGE SCALE GENOMIC DNA]</scope>
    <source>
        <strain evidence="12 13">IS7</strain>
    </source>
</reference>
<dbReference type="PROSITE" id="PS00109">
    <property type="entry name" value="PROTEIN_KINASE_TYR"/>
    <property type="match status" value="1"/>
</dbReference>
<organism evidence="12 13">
    <name type="scientific">Diaporthe vaccinii</name>
    <dbReference type="NCBI Taxonomy" id="105482"/>
    <lineage>
        <taxon>Eukaryota</taxon>
        <taxon>Fungi</taxon>
        <taxon>Dikarya</taxon>
        <taxon>Ascomycota</taxon>
        <taxon>Pezizomycotina</taxon>
        <taxon>Sordariomycetes</taxon>
        <taxon>Sordariomycetidae</taxon>
        <taxon>Diaporthales</taxon>
        <taxon>Diaporthaceae</taxon>
        <taxon>Diaporthe</taxon>
        <taxon>Diaporthe eres species complex</taxon>
    </lineage>
</organism>
<comment type="catalytic activity">
    <reaction evidence="9">
        <text>L-seryl-[protein] + ATP = O-phospho-L-seryl-[protein] + ADP + H(+)</text>
        <dbReference type="Rhea" id="RHEA:17989"/>
        <dbReference type="Rhea" id="RHEA-COMP:9863"/>
        <dbReference type="Rhea" id="RHEA-COMP:11604"/>
        <dbReference type="ChEBI" id="CHEBI:15378"/>
        <dbReference type="ChEBI" id="CHEBI:29999"/>
        <dbReference type="ChEBI" id="CHEBI:30616"/>
        <dbReference type="ChEBI" id="CHEBI:83421"/>
        <dbReference type="ChEBI" id="CHEBI:456216"/>
        <dbReference type="EC" id="2.7.11.1"/>
    </reaction>
</comment>
<protein>
    <recommendedName>
        <fullName evidence="5">EKC/KEOPS complex subunit BUD32</fullName>
        <ecNumber evidence="3">2.7.11.1</ecNumber>
    </recommendedName>
    <alternativeName>
        <fullName evidence="6 7">Atypical Serine/threonine protein kinase BUD32</fullName>
    </alternativeName>
    <alternativeName>
        <fullName evidence="4">EKC/KEOPS complex subunit bud32</fullName>
    </alternativeName>
</protein>
<evidence type="ECO:0000256" key="1">
    <source>
        <dbReference type="ARBA" id="ARBA00003747"/>
    </source>
</evidence>
<comment type="subunit">
    <text evidence="2">Component of the EKC/KEOPS complex composed of at least BUD32, CGI121, GON7, KAE1 and PCC1; the whole complex dimerizes.</text>
</comment>
<dbReference type="InterPro" id="IPR000719">
    <property type="entry name" value="Prot_kinase_dom"/>
</dbReference>
<feature type="region of interest" description="Disordered" evidence="10">
    <location>
        <begin position="434"/>
        <end position="459"/>
    </location>
</feature>
<evidence type="ECO:0000256" key="7">
    <source>
        <dbReference type="ARBA" id="ARBA00033194"/>
    </source>
</evidence>
<dbReference type="InterPro" id="IPR011009">
    <property type="entry name" value="Kinase-like_dom_sf"/>
</dbReference>
<evidence type="ECO:0000256" key="10">
    <source>
        <dbReference type="SAM" id="MobiDB-lite"/>
    </source>
</evidence>
<evidence type="ECO:0000256" key="4">
    <source>
        <dbReference type="ARBA" id="ARBA00013948"/>
    </source>
</evidence>
<evidence type="ECO:0000256" key="9">
    <source>
        <dbReference type="ARBA" id="ARBA00048679"/>
    </source>
</evidence>
<evidence type="ECO:0000256" key="8">
    <source>
        <dbReference type="ARBA" id="ARBA00047899"/>
    </source>
</evidence>
<comment type="caution">
    <text evidence="12">The sequence shown here is derived from an EMBL/GenBank/DDBJ whole genome shotgun (WGS) entry which is preliminary data.</text>
</comment>
<evidence type="ECO:0000256" key="6">
    <source>
        <dbReference type="ARBA" id="ARBA00030980"/>
    </source>
</evidence>
<evidence type="ECO:0000256" key="2">
    <source>
        <dbReference type="ARBA" id="ARBA00011534"/>
    </source>
</evidence>
<keyword evidence="13" id="KW-1185">Reference proteome</keyword>
<dbReference type="EC" id="2.7.11.1" evidence="3"/>
<feature type="domain" description="Protein kinase" evidence="11">
    <location>
        <begin position="109"/>
        <end position="459"/>
    </location>
</feature>
<sequence length="459" mass="52625">MGFLDNCQPNERFKAERAFSYSGGPTIWFCIDWDRRRCISASVPEEFELNIDLSGCEDVMERIYQGLSEVVDVLDDDVNLVNFSIDGDFISTSSEIEDDDVLSTLYCPVDMIHGLDRTSVRCVPRADLVEVDRLSPCVDLVTYRSKPRSKGLFKYAFRHMDVLTNWHELNYWLGLTSAGHPSIVPLECVVTDYQDVPGYRNNVQVVVGFTSAFFPGMTLQDLQKTPSWLFKLGYLRQLLDVVDALHMMKGIVHQDIAPRNLLINPETDDLQIFNFSCAGKLGWDGAEDMFIFGDFRGFQIDLIGAATTVYEIVTGDTQLAKQVRQGANIARIVNKQWTRNPSVRLDEDISLYRQTLRDWLQWRNRPENMKTHYTQAEYHMHWPHFWNPKITSLDRHGNANGEEESSLVWRTALKALDLKFVKWERPAQKNIPNGYGVLGDGTLISQRPRRRRAANSGPE</sequence>
<dbReference type="Gene3D" id="1.10.510.10">
    <property type="entry name" value="Transferase(Phosphotransferase) domain 1"/>
    <property type="match status" value="1"/>
</dbReference>
<accession>A0ABR4DTN0</accession>
<comment type="catalytic activity">
    <reaction evidence="8">
        <text>L-threonyl-[protein] + ATP = O-phospho-L-threonyl-[protein] + ADP + H(+)</text>
        <dbReference type="Rhea" id="RHEA:46608"/>
        <dbReference type="Rhea" id="RHEA-COMP:11060"/>
        <dbReference type="Rhea" id="RHEA-COMP:11605"/>
        <dbReference type="ChEBI" id="CHEBI:15378"/>
        <dbReference type="ChEBI" id="CHEBI:30013"/>
        <dbReference type="ChEBI" id="CHEBI:30616"/>
        <dbReference type="ChEBI" id="CHEBI:61977"/>
        <dbReference type="ChEBI" id="CHEBI:456216"/>
        <dbReference type="EC" id="2.7.11.1"/>
    </reaction>
</comment>
<proteinExistence type="predicted"/>
<dbReference type="Proteomes" id="UP001600888">
    <property type="component" value="Unassembled WGS sequence"/>
</dbReference>
<dbReference type="InterPro" id="IPR008266">
    <property type="entry name" value="Tyr_kinase_AS"/>
</dbReference>
<dbReference type="EMBL" id="JBAWTH010000174">
    <property type="protein sequence ID" value="KAL2273727.1"/>
    <property type="molecule type" value="Genomic_DNA"/>
</dbReference>